<proteinExistence type="predicted"/>
<dbReference type="EMBL" id="JBBWWR010000004">
    <property type="protein sequence ID" value="KAK8968083.1"/>
    <property type="molecule type" value="Genomic_DNA"/>
</dbReference>
<keyword evidence="3" id="KW-1185">Reference proteome</keyword>
<evidence type="ECO:0000313" key="2">
    <source>
        <dbReference type="EMBL" id="KAK8968083.1"/>
    </source>
</evidence>
<accession>A0ABR2MV79</accession>
<comment type="caution">
    <text evidence="2">The sequence shown here is derived from an EMBL/GenBank/DDBJ whole genome shotgun (WGS) entry which is preliminary data.</text>
</comment>
<evidence type="ECO:0000313" key="3">
    <source>
        <dbReference type="Proteomes" id="UP001412067"/>
    </source>
</evidence>
<feature type="region of interest" description="Disordered" evidence="1">
    <location>
        <begin position="1"/>
        <end position="93"/>
    </location>
</feature>
<sequence length="93" mass="10025">MGKGCRHLPVPTKITIGGAPHYQADPMKDGIDVGRHQAIGSPASDIGAKRTSGSRRTAPSSARQRQRVFMLDRTGRGSGQRSDRSNRPVPSEF</sequence>
<feature type="compositionally biased region" description="Polar residues" evidence="1">
    <location>
        <begin position="54"/>
        <end position="63"/>
    </location>
</feature>
<evidence type="ECO:0000256" key="1">
    <source>
        <dbReference type="SAM" id="MobiDB-lite"/>
    </source>
</evidence>
<organism evidence="2 3">
    <name type="scientific">Platanthera guangdongensis</name>
    <dbReference type="NCBI Taxonomy" id="2320717"/>
    <lineage>
        <taxon>Eukaryota</taxon>
        <taxon>Viridiplantae</taxon>
        <taxon>Streptophyta</taxon>
        <taxon>Embryophyta</taxon>
        <taxon>Tracheophyta</taxon>
        <taxon>Spermatophyta</taxon>
        <taxon>Magnoliopsida</taxon>
        <taxon>Liliopsida</taxon>
        <taxon>Asparagales</taxon>
        <taxon>Orchidaceae</taxon>
        <taxon>Orchidoideae</taxon>
        <taxon>Orchideae</taxon>
        <taxon>Orchidinae</taxon>
        <taxon>Platanthera</taxon>
    </lineage>
</organism>
<dbReference type="Proteomes" id="UP001412067">
    <property type="component" value="Unassembled WGS sequence"/>
</dbReference>
<reference evidence="2 3" key="1">
    <citation type="journal article" date="2022" name="Nat. Plants">
        <title>Genomes of leafy and leafless Platanthera orchids illuminate the evolution of mycoheterotrophy.</title>
        <authorList>
            <person name="Li M.H."/>
            <person name="Liu K.W."/>
            <person name="Li Z."/>
            <person name="Lu H.C."/>
            <person name="Ye Q.L."/>
            <person name="Zhang D."/>
            <person name="Wang J.Y."/>
            <person name="Li Y.F."/>
            <person name="Zhong Z.M."/>
            <person name="Liu X."/>
            <person name="Yu X."/>
            <person name="Liu D.K."/>
            <person name="Tu X.D."/>
            <person name="Liu B."/>
            <person name="Hao Y."/>
            <person name="Liao X.Y."/>
            <person name="Jiang Y.T."/>
            <person name="Sun W.H."/>
            <person name="Chen J."/>
            <person name="Chen Y.Q."/>
            <person name="Ai Y."/>
            <person name="Zhai J.W."/>
            <person name="Wu S.S."/>
            <person name="Zhou Z."/>
            <person name="Hsiao Y.Y."/>
            <person name="Wu W.L."/>
            <person name="Chen Y.Y."/>
            <person name="Lin Y.F."/>
            <person name="Hsu J.L."/>
            <person name="Li C.Y."/>
            <person name="Wang Z.W."/>
            <person name="Zhao X."/>
            <person name="Zhong W.Y."/>
            <person name="Ma X.K."/>
            <person name="Ma L."/>
            <person name="Huang J."/>
            <person name="Chen G.Z."/>
            <person name="Huang M.Z."/>
            <person name="Huang L."/>
            <person name="Peng D.H."/>
            <person name="Luo Y.B."/>
            <person name="Zou S.Q."/>
            <person name="Chen S.P."/>
            <person name="Lan S."/>
            <person name="Tsai W.C."/>
            <person name="Van de Peer Y."/>
            <person name="Liu Z.J."/>
        </authorList>
    </citation>
    <scope>NUCLEOTIDE SEQUENCE [LARGE SCALE GENOMIC DNA]</scope>
    <source>
        <strain evidence="2">Lor288</strain>
    </source>
</reference>
<name>A0ABR2MV79_9ASPA</name>
<gene>
    <name evidence="2" type="ORF">KSP40_PGU006490</name>
</gene>
<feature type="compositionally biased region" description="Basic and acidic residues" evidence="1">
    <location>
        <begin position="26"/>
        <end position="35"/>
    </location>
</feature>
<protein>
    <submittedName>
        <fullName evidence="2">Uncharacterized protein</fullName>
    </submittedName>
</protein>